<evidence type="ECO:0000259" key="2">
    <source>
        <dbReference type="PROSITE" id="PS50090"/>
    </source>
</evidence>
<accession>A0AAN7R0J1</accession>
<evidence type="ECO:0000313" key="3">
    <source>
        <dbReference type="EMBL" id="KAK4787219.1"/>
    </source>
</evidence>
<feature type="region of interest" description="Disordered" evidence="1">
    <location>
        <begin position="19"/>
        <end position="41"/>
    </location>
</feature>
<protein>
    <recommendedName>
        <fullName evidence="2">Myb-like domain-containing protein</fullName>
    </recommendedName>
</protein>
<dbReference type="Gene3D" id="1.10.10.60">
    <property type="entry name" value="Homeodomain-like"/>
    <property type="match status" value="1"/>
</dbReference>
<evidence type="ECO:0000256" key="1">
    <source>
        <dbReference type="SAM" id="MobiDB-lite"/>
    </source>
</evidence>
<sequence>MSGEKVLFTYKRKRSSFTGALASEHSRQNLPPGDQEIHSQQLHDWKKPCSSCAIGRDSLDSLLDKKAGSERTEGGGEGSDAEPLVVRLNKLSNVDICHRDLSLKEDCCGQSLIHGFHESRSCPINTADSSHNDGILGTISETAQKDQYIATCNGSAKENYDFPLGGEEASNLEVGSTTTEEKATNLIPGLHGEGEHTVPLLTFSRRRKRKIGVDGINWANEAPGIRERACLTIGHHDLRLANDGGSIEDHTAYLVPLGHNSDATMKANQIKDAGSMSPLPEIIPGSEIKEVSNGKDVPLDTCASAGSVLKHDSESTIIEKDLPTMCSQSNATKDFYSEATNGSERAENFQSQSPVCDEFQRVSIEDADGHLLTDPAKELISPFLDLSVAPSDTGEQKESIDLNVSQDNNFTNDFERNLQDSLPFKSEVSDPSLQETSPSNDAKVECWKVEELIQSPKKRLLRDQCIAVDFNTQHHSGKSTVVFPAEVACASKCMQLFPEKKVEIANKLSASLREMADSRVSEAGEVGQLGIANTSPEQFSGRHSFLGLSLPSGPMFGGCTYRDCSSVPFLCPGTENREYMPHLLPSSSTNERSLLRHKLMLDSFLDQAGAFNCHMAWSEEELDYLWIGVRRYGRSNWEAMLRDPRLHFSPFRMARDLAERWEEEQMKHLGGACTSQSKTSRLGIPAEYNGSKRRRGGGALRRNPVDEMHLSLGGWYTNRNGNNNMEDFCVDQLRRSNSHSRRSPYDDYHTRQFDKRSFTSSFTSATEANDGLPHWLKEAHIPLPRLMDQTVSSYNASSITAQPYAEISGLHRRRNIHPHVYGPMMQGAPKLGSCSSVLPRDSEQNDLIVIKSDSSSEETISDDNCIKA</sequence>
<comment type="caution">
    <text evidence="3">The sequence shown here is derived from an EMBL/GenBank/DDBJ whole genome shotgun (WGS) entry which is preliminary data.</text>
</comment>
<dbReference type="PROSITE" id="PS50090">
    <property type="entry name" value="MYB_LIKE"/>
    <property type="match status" value="1"/>
</dbReference>
<organism evidence="3 4">
    <name type="scientific">Trapa natans</name>
    <name type="common">Water chestnut</name>
    <dbReference type="NCBI Taxonomy" id="22666"/>
    <lineage>
        <taxon>Eukaryota</taxon>
        <taxon>Viridiplantae</taxon>
        <taxon>Streptophyta</taxon>
        <taxon>Embryophyta</taxon>
        <taxon>Tracheophyta</taxon>
        <taxon>Spermatophyta</taxon>
        <taxon>Magnoliopsida</taxon>
        <taxon>eudicotyledons</taxon>
        <taxon>Gunneridae</taxon>
        <taxon>Pentapetalae</taxon>
        <taxon>rosids</taxon>
        <taxon>malvids</taxon>
        <taxon>Myrtales</taxon>
        <taxon>Lythraceae</taxon>
        <taxon>Trapa</taxon>
    </lineage>
</organism>
<dbReference type="SUPFAM" id="SSF46689">
    <property type="entry name" value="Homeodomain-like"/>
    <property type="match status" value="1"/>
</dbReference>
<feature type="domain" description="Myb-like" evidence="2">
    <location>
        <begin position="617"/>
        <end position="665"/>
    </location>
</feature>
<name>A0AAN7R0J1_TRANT</name>
<dbReference type="EMBL" id="JAXQNO010000012">
    <property type="protein sequence ID" value="KAK4787219.1"/>
    <property type="molecule type" value="Genomic_DNA"/>
</dbReference>
<reference evidence="3 4" key="1">
    <citation type="journal article" date="2023" name="Hortic Res">
        <title>Pangenome of water caltrop reveals structural variations and asymmetric subgenome divergence after allopolyploidization.</title>
        <authorList>
            <person name="Zhang X."/>
            <person name="Chen Y."/>
            <person name="Wang L."/>
            <person name="Yuan Y."/>
            <person name="Fang M."/>
            <person name="Shi L."/>
            <person name="Lu R."/>
            <person name="Comes H.P."/>
            <person name="Ma Y."/>
            <person name="Chen Y."/>
            <person name="Huang G."/>
            <person name="Zhou Y."/>
            <person name="Zheng Z."/>
            <person name="Qiu Y."/>
        </authorList>
    </citation>
    <scope>NUCLEOTIDE SEQUENCE [LARGE SCALE GENOMIC DNA]</scope>
    <source>
        <strain evidence="3">F231</strain>
    </source>
</reference>
<dbReference type="InterPro" id="IPR001005">
    <property type="entry name" value="SANT/Myb"/>
</dbReference>
<dbReference type="InterPro" id="IPR009057">
    <property type="entry name" value="Homeodomain-like_sf"/>
</dbReference>
<dbReference type="Proteomes" id="UP001346149">
    <property type="component" value="Unassembled WGS sequence"/>
</dbReference>
<keyword evidence="4" id="KW-1185">Reference proteome</keyword>
<dbReference type="AlphaFoldDB" id="A0AAN7R0J1"/>
<feature type="region of interest" description="Disordered" evidence="1">
    <location>
        <begin position="670"/>
        <end position="701"/>
    </location>
</feature>
<proteinExistence type="predicted"/>
<evidence type="ECO:0000313" key="4">
    <source>
        <dbReference type="Proteomes" id="UP001346149"/>
    </source>
</evidence>
<dbReference type="CDD" id="cd11660">
    <property type="entry name" value="SANT_TRF"/>
    <property type="match status" value="1"/>
</dbReference>
<gene>
    <name evidence="3" type="ORF">SAY86_011052</name>
</gene>